<gene>
    <name evidence="5" type="ORF">GMOD_00000402</name>
</gene>
<dbReference type="GO" id="GO:0031981">
    <property type="term" value="C:nuclear lumen"/>
    <property type="evidence" value="ECO:0007669"/>
    <property type="project" value="UniProtKB-ARBA"/>
</dbReference>
<evidence type="ECO:0000259" key="4">
    <source>
        <dbReference type="Pfam" id="PF01266"/>
    </source>
</evidence>
<dbReference type="Proteomes" id="UP000265663">
    <property type="component" value="Unassembled WGS sequence"/>
</dbReference>
<dbReference type="PANTHER" id="PTHR13847:SF213">
    <property type="entry name" value="DEPENDENT OXIDOREDUCTASE, PUTATIVE-RELATED"/>
    <property type="match status" value="1"/>
</dbReference>
<comment type="subcellular location">
    <subcellularLocation>
        <location evidence="1">Nucleus</location>
    </subcellularLocation>
</comment>
<protein>
    <submittedName>
        <fullName evidence="5">Fad dependent oxidoreductase</fullName>
    </submittedName>
</protein>
<evidence type="ECO:0000313" key="6">
    <source>
        <dbReference type="Proteomes" id="UP000265663"/>
    </source>
</evidence>
<dbReference type="Gene3D" id="2.40.50.140">
    <property type="entry name" value="Nucleic acid-binding proteins"/>
    <property type="match status" value="1"/>
</dbReference>
<keyword evidence="3" id="KW-0539">Nucleus</keyword>
<proteinExistence type="inferred from homology"/>
<dbReference type="Pfam" id="PF01266">
    <property type="entry name" value="DAO"/>
    <property type="match status" value="1"/>
</dbReference>
<dbReference type="CDD" id="cd04479">
    <property type="entry name" value="RPA3"/>
    <property type="match status" value="1"/>
</dbReference>
<comment type="similarity">
    <text evidence="2">Belongs to the replication factor A protein 3 family.</text>
</comment>
<dbReference type="GO" id="GO:0006260">
    <property type="term" value="P:DNA replication"/>
    <property type="evidence" value="ECO:0007669"/>
    <property type="project" value="InterPro"/>
</dbReference>
<dbReference type="Gene3D" id="3.30.9.10">
    <property type="entry name" value="D-Amino Acid Oxidase, subunit A, domain 2"/>
    <property type="match status" value="1"/>
</dbReference>
<dbReference type="PANTHER" id="PTHR13847">
    <property type="entry name" value="SARCOSINE DEHYDROGENASE-RELATED"/>
    <property type="match status" value="1"/>
</dbReference>
<dbReference type="InterPro" id="IPR006076">
    <property type="entry name" value="FAD-dep_OxRdtase"/>
</dbReference>
<reference evidence="5 6" key="1">
    <citation type="journal article" date="2014" name="PLoS ONE">
        <title>De novo Genome Assembly of the Fungal Plant Pathogen Pyrenophora semeniperda.</title>
        <authorList>
            <person name="Soliai M.M."/>
            <person name="Meyer S.E."/>
            <person name="Udall J.A."/>
            <person name="Elzinga D.E."/>
            <person name="Hermansen R.A."/>
            <person name="Bodily P.M."/>
            <person name="Hart A.A."/>
            <person name="Coleman C.E."/>
        </authorList>
    </citation>
    <scope>NUCLEOTIDE SEQUENCE [LARGE SCALE GENOMIC DNA]</scope>
    <source>
        <strain evidence="5 6">CCB06</strain>
        <tissue evidence="5">Mycelium</tissue>
    </source>
</reference>
<dbReference type="GO" id="GO:0006281">
    <property type="term" value="P:DNA repair"/>
    <property type="evidence" value="ECO:0007669"/>
    <property type="project" value="InterPro"/>
</dbReference>
<dbReference type="SUPFAM" id="SSF50249">
    <property type="entry name" value="Nucleic acid-binding proteins"/>
    <property type="match status" value="1"/>
</dbReference>
<dbReference type="GO" id="GO:0005737">
    <property type="term" value="C:cytoplasm"/>
    <property type="evidence" value="ECO:0007669"/>
    <property type="project" value="TreeGrafter"/>
</dbReference>
<dbReference type="InterPro" id="IPR013970">
    <property type="entry name" value="Rfa2"/>
</dbReference>
<evidence type="ECO:0000313" key="5">
    <source>
        <dbReference type="EMBL" id="RMZ70325.1"/>
    </source>
</evidence>
<dbReference type="EMBL" id="KE747824">
    <property type="protein sequence ID" value="RMZ70325.1"/>
    <property type="molecule type" value="Genomic_DNA"/>
</dbReference>
<dbReference type="InterPro" id="IPR012340">
    <property type="entry name" value="NA-bd_OB-fold"/>
</dbReference>
<dbReference type="OrthoDB" id="429143at2759"/>
<dbReference type="AlphaFoldDB" id="A0A3M7M786"/>
<dbReference type="InterPro" id="IPR036188">
    <property type="entry name" value="FAD/NAD-bd_sf"/>
</dbReference>
<feature type="domain" description="FAD dependent oxidoreductase" evidence="4">
    <location>
        <begin position="74"/>
        <end position="496"/>
    </location>
</feature>
<evidence type="ECO:0000256" key="2">
    <source>
        <dbReference type="ARBA" id="ARBA00009761"/>
    </source>
</evidence>
<dbReference type="SUPFAM" id="SSF51905">
    <property type="entry name" value="FAD/NAD(P)-binding domain"/>
    <property type="match status" value="1"/>
</dbReference>
<organism evidence="5 6">
    <name type="scientific">Pyrenophora seminiperda CCB06</name>
    <dbReference type="NCBI Taxonomy" id="1302712"/>
    <lineage>
        <taxon>Eukaryota</taxon>
        <taxon>Fungi</taxon>
        <taxon>Dikarya</taxon>
        <taxon>Ascomycota</taxon>
        <taxon>Pezizomycotina</taxon>
        <taxon>Dothideomycetes</taxon>
        <taxon>Pleosporomycetidae</taxon>
        <taxon>Pleosporales</taxon>
        <taxon>Pleosporineae</taxon>
        <taxon>Pleosporaceae</taxon>
        <taxon>Pyrenophora</taxon>
    </lineage>
</organism>
<name>A0A3M7M786_9PLEO</name>
<dbReference type="GO" id="GO:0006310">
    <property type="term" value="P:DNA recombination"/>
    <property type="evidence" value="ECO:0007669"/>
    <property type="project" value="InterPro"/>
</dbReference>
<keyword evidence="6" id="KW-1185">Reference proteome</keyword>
<dbReference type="Pfam" id="PF08661">
    <property type="entry name" value="Rep_fac-A_3"/>
    <property type="match status" value="1"/>
</dbReference>
<accession>A0A3M7M786</accession>
<dbReference type="Gene3D" id="3.50.50.60">
    <property type="entry name" value="FAD/NAD(P)-binding domain"/>
    <property type="match status" value="1"/>
</dbReference>
<dbReference type="GO" id="GO:0003677">
    <property type="term" value="F:DNA binding"/>
    <property type="evidence" value="ECO:0007669"/>
    <property type="project" value="InterPro"/>
</dbReference>
<sequence length="650" mass="70515">MGAVLSILKNAVRIFISTASILKELSTVFNQALKRATLSPGLPNSAPSQPYWLSDPPYPELVDIRSPSLPQTADVVIIGSGIAGAAVARSLLHERRRRNTGTKERVVVLDARQLSSGATARNGGHIKPALYESFSRLSKLLPKNRAAALAQFQYRHVECLIALCQSEGIECAEARKVETVDFFLDGPAFSKAVADAGELEKWLPEIKIVVWNGDQAQEGTSKLMKDQRFGVNNSVVGALSYQAGAIWAYRFVAAIWNGLLKDFPHSLSIETNTPAESISVPEEAPAGFPYAVQTARGTIFARQVVHATNGFASHLIPGLRSKIVGARGHMSAQQPGRQFPYSDGQHSWSVVYGDGFDYATQRPPATSDSKGDLLIGGGFTRSLKQGIDQVGLYDDGNSPDPLTTTHVTGLFPAIFHPQWGAGAELKQLWTGILGMTGDSLPLVGRLTMKLTGRDIRERKPMPSGSTPKDGAGCGEWIVAGFSGEGMVWAWLSGAALGIMIAGSEDEELPTAPGRPGGKLREWFPGELLVSRERIRSADIISYKDITELTNKYEKLDSMQERRDSLVYNKKVTALRGETAVIDAGGNVDLILNRDSHLALNHAIEVIGKVDQNLHVKVQAATDFGTNIDFNAVNAVVEATHRYKEIFYDDE</sequence>
<evidence type="ECO:0000256" key="1">
    <source>
        <dbReference type="ARBA" id="ARBA00004123"/>
    </source>
</evidence>
<evidence type="ECO:0000256" key="3">
    <source>
        <dbReference type="ARBA" id="ARBA00023242"/>
    </source>
</evidence>